<keyword evidence="4" id="KW-1185">Reference proteome</keyword>
<feature type="domain" description="Phosphomevalonate dehydratase small subunit-like" evidence="2">
    <location>
        <begin position="25"/>
        <end position="99"/>
    </location>
</feature>
<evidence type="ECO:0000313" key="4">
    <source>
        <dbReference type="Proteomes" id="UP001237448"/>
    </source>
</evidence>
<dbReference type="Pfam" id="PF01989">
    <property type="entry name" value="AcnX_swivel_put"/>
    <property type="match status" value="1"/>
</dbReference>
<evidence type="ECO:0000259" key="2">
    <source>
        <dbReference type="Pfam" id="PF01989"/>
    </source>
</evidence>
<name>A0ABU0FB28_9HYPH</name>
<dbReference type="PANTHER" id="PTHR36577:SF3">
    <property type="entry name" value="DUF521 DOMAIN PROTEIN (AFU_ORTHOLOGUE AFUA_6G00490)"/>
    <property type="match status" value="1"/>
</dbReference>
<dbReference type="EMBL" id="JAUSVK010000001">
    <property type="protein sequence ID" value="MDQ0391824.1"/>
    <property type="molecule type" value="Genomic_DNA"/>
</dbReference>
<dbReference type="InterPro" id="IPR002840">
    <property type="entry name" value="PMDh-S-like_dom"/>
</dbReference>
<keyword evidence="1" id="KW-0456">Lyase</keyword>
<gene>
    <name evidence="3" type="ORF">J3R73_001616</name>
</gene>
<accession>A0ABU0FB28</accession>
<dbReference type="SUPFAM" id="SSF52016">
    <property type="entry name" value="LeuD/IlvD-like"/>
    <property type="match status" value="1"/>
</dbReference>
<evidence type="ECO:0000256" key="1">
    <source>
        <dbReference type="ARBA" id="ARBA00023239"/>
    </source>
</evidence>
<dbReference type="Proteomes" id="UP001237448">
    <property type="component" value="Unassembled WGS sequence"/>
</dbReference>
<organism evidence="3 4">
    <name type="scientific">Labrys monachus</name>
    <dbReference type="NCBI Taxonomy" id="217067"/>
    <lineage>
        <taxon>Bacteria</taxon>
        <taxon>Pseudomonadati</taxon>
        <taxon>Pseudomonadota</taxon>
        <taxon>Alphaproteobacteria</taxon>
        <taxon>Hyphomicrobiales</taxon>
        <taxon>Xanthobacteraceae</taxon>
        <taxon>Labrys</taxon>
    </lineage>
</organism>
<protein>
    <submittedName>
        <fullName evidence="3">Aconitase with swiveling domain</fullName>
    </submittedName>
</protein>
<sequence length="148" mass="15294">MRRLSARFLVEGTAEGLLTVWSTPLSFWGGFDSADGRVIDRSHPAFGTAVAGRILAMPSGRGSSSASSVLAEAVRRGTAPAAILLAMPDPIIAVGAIVARRLYGRTCPVLLCDPADFGQLADGARAEIRSEDGLAVVVLGEGPPPPRA</sequence>
<dbReference type="PANTHER" id="PTHR36577">
    <property type="entry name" value="DUF521 DOMAIN PROTEIN (AFU_ORTHOLOGUE AFUA_6G00490)"/>
    <property type="match status" value="1"/>
</dbReference>
<proteinExistence type="predicted"/>
<dbReference type="RefSeq" id="WP_307424760.1">
    <property type="nucleotide sequence ID" value="NZ_JAUSVK010000001.1"/>
</dbReference>
<evidence type="ECO:0000313" key="3">
    <source>
        <dbReference type="EMBL" id="MDQ0391824.1"/>
    </source>
</evidence>
<comment type="caution">
    <text evidence="3">The sequence shown here is derived from an EMBL/GenBank/DDBJ whole genome shotgun (WGS) entry which is preliminary data.</text>
</comment>
<reference evidence="3 4" key="1">
    <citation type="submission" date="2023-07" db="EMBL/GenBank/DDBJ databases">
        <title>Genomic Encyclopedia of Type Strains, Phase IV (KMG-IV): sequencing the most valuable type-strain genomes for metagenomic binning, comparative biology and taxonomic classification.</title>
        <authorList>
            <person name="Goeker M."/>
        </authorList>
    </citation>
    <scope>NUCLEOTIDE SEQUENCE [LARGE SCALE GENOMIC DNA]</scope>
    <source>
        <strain evidence="3 4">DSM 5896</strain>
    </source>
</reference>
<dbReference type="Gene3D" id="3.50.30.10">
    <property type="entry name" value="Phosphohistidine domain"/>
    <property type="match status" value="1"/>
</dbReference>